<dbReference type="EMBL" id="LR796143">
    <property type="protein sequence ID" value="CAB4121074.1"/>
    <property type="molecule type" value="Genomic_DNA"/>
</dbReference>
<reference evidence="2" key="1">
    <citation type="submission" date="2020-04" db="EMBL/GenBank/DDBJ databases">
        <authorList>
            <person name="Chiriac C."/>
            <person name="Salcher M."/>
            <person name="Ghai R."/>
            <person name="Kavagutti S V."/>
        </authorList>
    </citation>
    <scope>NUCLEOTIDE SEQUENCE</scope>
</reference>
<feature type="region of interest" description="Disordered" evidence="1">
    <location>
        <begin position="32"/>
        <end position="63"/>
    </location>
</feature>
<organism evidence="2">
    <name type="scientific">uncultured Caudovirales phage</name>
    <dbReference type="NCBI Taxonomy" id="2100421"/>
    <lineage>
        <taxon>Viruses</taxon>
        <taxon>Duplodnaviria</taxon>
        <taxon>Heunggongvirae</taxon>
        <taxon>Uroviricota</taxon>
        <taxon>Caudoviricetes</taxon>
        <taxon>Peduoviridae</taxon>
        <taxon>Maltschvirus</taxon>
        <taxon>Maltschvirus maltsch</taxon>
    </lineage>
</organism>
<feature type="compositionally biased region" description="Pro residues" evidence="1">
    <location>
        <begin position="1"/>
        <end position="16"/>
    </location>
</feature>
<proteinExistence type="predicted"/>
<name>A0A6J5KGH4_9CAUD</name>
<evidence type="ECO:0000313" key="2">
    <source>
        <dbReference type="EMBL" id="CAB4121074.1"/>
    </source>
</evidence>
<feature type="compositionally biased region" description="Low complexity" evidence="1">
    <location>
        <begin position="53"/>
        <end position="63"/>
    </location>
</feature>
<sequence length="63" mass="6422">MHSPHIPKPVPPPPVPTIDTAVQMRNNEDRALRARKGAATSLLTSPNGLPDLGASSAATATGA</sequence>
<gene>
    <name evidence="2" type="ORF">UFOVP6_13</name>
</gene>
<evidence type="ECO:0000256" key="1">
    <source>
        <dbReference type="SAM" id="MobiDB-lite"/>
    </source>
</evidence>
<protein>
    <submittedName>
        <fullName evidence="2">Uncharacterized protein</fullName>
    </submittedName>
</protein>
<accession>A0A6J5KGH4</accession>
<feature type="region of interest" description="Disordered" evidence="1">
    <location>
        <begin position="1"/>
        <end position="20"/>
    </location>
</feature>